<dbReference type="OrthoDB" id="3238373at2759"/>
<organism evidence="3 4">
    <name type="scientific">Pleurotus ostreatus (strain PC15)</name>
    <name type="common">Oyster mushroom</name>
    <dbReference type="NCBI Taxonomy" id="1137138"/>
    <lineage>
        <taxon>Eukaryota</taxon>
        <taxon>Fungi</taxon>
        <taxon>Dikarya</taxon>
        <taxon>Basidiomycota</taxon>
        <taxon>Agaricomycotina</taxon>
        <taxon>Agaricomycetes</taxon>
        <taxon>Agaricomycetidae</taxon>
        <taxon>Agaricales</taxon>
        <taxon>Pleurotineae</taxon>
        <taxon>Pleurotaceae</taxon>
        <taxon>Pleurotus</taxon>
    </lineage>
</organism>
<feature type="region of interest" description="Disordered" evidence="1">
    <location>
        <begin position="60"/>
        <end position="79"/>
    </location>
</feature>
<dbReference type="AlphaFoldDB" id="A0A067NFG9"/>
<gene>
    <name evidence="3" type="ORF">PLEOSDRAFT_1046060</name>
</gene>
<dbReference type="Gene3D" id="3.30.710.10">
    <property type="entry name" value="Potassium Channel Kv1.1, Chain A"/>
    <property type="match status" value="1"/>
</dbReference>
<dbReference type="Proteomes" id="UP000027073">
    <property type="component" value="Unassembled WGS sequence"/>
</dbReference>
<evidence type="ECO:0000313" key="4">
    <source>
        <dbReference type="Proteomes" id="UP000027073"/>
    </source>
</evidence>
<dbReference type="HOGENOM" id="CLU_040061_0_0_1"/>
<dbReference type="InParanoid" id="A0A067NFG9"/>
<accession>A0A067NFG9</accession>
<dbReference type="EMBL" id="KL198010">
    <property type="protein sequence ID" value="KDQ25725.1"/>
    <property type="molecule type" value="Genomic_DNA"/>
</dbReference>
<protein>
    <recommendedName>
        <fullName evidence="2">BTB domain-containing protein</fullName>
    </recommendedName>
</protein>
<sequence length="351" mass="39831">MEESLVPIYSRDLEYYIDDGNVILLVEATLFKVHRSMLMKDESVFCGMFSLPSENNFESSEASTIPVERSSMDGQSDESPIRLPEITASQFRALLWSLYALPADLVATAETQPQEHRFIDLATISHKYQFITMEKWALNTLVALYIHQGCAYDMLDRLTAVAVMCDYKPLLDIVLGQWRRSIGEGFGLLNAAEVFQRHGLHDLLGLTYLALLRKKRHEWPADNKHVIRLLNGYYNLVQECSSLPNTPPHFEHATTCTSAPRCGENWRKTWKRVIIEIHTGKLGKAAQVYRFDLPGQFSLALSVFQAIVDDSIPEHGGLDKMVKECRLNALDATRTKAKDVQGNLITYFSDL</sequence>
<dbReference type="VEuPathDB" id="FungiDB:PLEOSDRAFT_1046060"/>
<evidence type="ECO:0000256" key="1">
    <source>
        <dbReference type="SAM" id="MobiDB-lite"/>
    </source>
</evidence>
<dbReference type="PROSITE" id="PS50097">
    <property type="entry name" value="BTB"/>
    <property type="match status" value="1"/>
</dbReference>
<dbReference type="SUPFAM" id="SSF54695">
    <property type="entry name" value="POZ domain"/>
    <property type="match status" value="1"/>
</dbReference>
<dbReference type="InterPro" id="IPR011333">
    <property type="entry name" value="SKP1/BTB/POZ_sf"/>
</dbReference>
<reference evidence="4" key="1">
    <citation type="journal article" date="2014" name="Proc. Natl. Acad. Sci. U.S.A.">
        <title>Extensive sampling of basidiomycete genomes demonstrates inadequacy of the white-rot/brown-rot paradigm for wood decay fungi.</title>
        <authorList>
            <person name="Riley R."/>
            <person name="Salamov A.A."/>
            <person name="Brown D.W."/>
            <person name="Nagy L.G."/>
            <person name="Floudas D."/>
            <person name="Held B.W."/>
            <person name="Levasseur A."/>
            <person name="Lombard V."/>
            <person name="Morin E."/>
            <person name="Otillar R."/>
            <person name="Lindquist E.A."/>
            <person name="Sun H."/>
            <person name="LaButti K.M."/>
            <person name="Schmutz J."/>
            <person name="Jabbour D."/>
            <person name="Luo H."/>
            <person name="Baker S.E."/>
            <person name="Pisabarro A.G."/>
            <person name="Walton J.D."/>
            <person name="Blanchette R.A."/>
            <person name="Henrissat B."/>
            <person name="Martin F."/>
            <person name="Cullen D."/>
            <person name="Hibbett D.S."/>
            <person name="Grigoriev I.V."/>
        </authorList>
    </citation>
    <scope>NUCLEOTIDE SEQUENCE [LARGE SCALE GENOMIC DNA]</scope>
    <source>
        <strain evidence="4">PC15</strain>
    </source>
</reference>
<dbReference type="InterPro" id="IPR000210">
    <property type="entry name" value="BTB/POZ_dom"/>
</dbReference>
<proteinExistence type="predicted"/>
<evidence type="ECO:0000313" key="3">
    <source>
        <dbReference type="EMBL" id="KDQ25725.1"/>
    </source>
</evidence>
<feature type="domain" description="BTB" evidence="2">
    <location>
        <begin position="20"/>
        <end position="107"/>
    </location>
</feature>
<evidence type="ECO:0000259" key="2">
    <source>
        <dbReference type="PROSITE" id="PS50097"/>
    </source>
</evidence>
<name>A0A067NFG9_PLEO1</name>